<protein>
    <submittedName>
        <fullName evidence="3">Uncharacterized protein</fullName>
    </submittedName>
</protein>
<dbReference type="EMBL" id="JAGSYN010000136">
    <property type="protein sequence ID" value="KAG7663513.1"/>
    <property type="molecule type" value="Genomic_DNA"/>
</dbReference>
<feature type="coiled-coil region" evidence="1">
    <location>
        <begin position="139"/>
        <end position="166"/>
    </location>
</feature>
<organism evidence="3 4">
    <name type="scientific">[Candida] subhashii</name>
    <dbReference type="NCBI Taxonomy" id="561895"/>
    <lineage>
        <taxon>Eukaryota</taxon>
        <taxon>Fungi</taxon>
        <taxon>Dikarya</taxon>
        <taxon>Ascomycota</taxon>
        <taxon>Saccharomycotina</taxon>
        <taxon>Pichiomycetes</taxon>
        <taxon>Debaryomycetaceae</taxon>
        <taxon>Spathaspora</taxon>
    </lineage>
</organism>
<evidence type="ECO:0000256" key="2">
    <source>
        <dbReference type="SAM" id="MobiDB-lite"/>
    </source>
</evidence>
<feature type="compositionally biased region" description="Acidic residues" evidence="2">
    <location>
        <begin position="667"/>
        <end position="683"/>
    </location>
</feature>
<evidence type="ECO:0000256" key="1">
    <source>
        <dbReference type="SAM" id="Coils"/>
    </source>
</evidence>
<proteinExistence type="predicted"/>
<feature type="region of interest" description="Disordered" evidence="2">
    <location>
        <begin position="664"/>
        <end position="703"/>
    </location>
</feature>
<keyword evidence="1" id="KW-0175">Coiled coil</keyword>
<dbReference type="RefSeq" id="XP_049263745.1">
    <property type="nucleotide sequence ID" value="XM_049406776.1"/>
</dbReference>
<dbReference type="AlphaFoldDB" id="A0A8J5UIC0"/>
<accession>A0A8J5UIC0</accession>
<dbReference type="OrthoDB" id="3995760at2759"/>
<evidence type="ECO:0000313" key="3">
    <source>
        <dbReference type="EMBL" id="KAG7663513.1"/>
    </source>
</evidence>
<name>A0A8J5UIC0_9ASCO</name>
<keyword evidence="4" id="KW-1185">Reference proteome</keyword>
<dbReference type="GeneID" id="73469773"/>
<feature type="region of interest" description="Disordered" evidence="2">
    <location>
        <begin position="37"/>
        <end position="66"/>
    </location>
</feature>
<dbReference type="Proteomes" id="UP000694255">
    <property type="component" value="Unassembled WGS sequence"/>
</dbReference>
<feature type="region of interest" description="Disordered" evidence="2">
    <location>
        <begin position="317"/>
        <end position="350"/>
    </location>
</feature>
<reference evidence="3 4" key="1">
    <citation type="journal article" date="2021" name="DNA Res.">
        <title>Genome analysis of Candida subhashii reveals its hybrid nature and dual mitochondrial genome conformations.</title>
        <authorList>
            <person name="Mixao V."/>
            <person name="Hegedusova E."/>
            <person name="Saus E."/>
            <person name="Pryszcz L.P."/>
            <person name="Cillingova A."/>
            <person name="Nosek J."/>
            <person name="Gabaldon T."/>
        </authorList>
    </citation>
    <scope>NUCLEOTIDE SEQUENCE [LARGE SCALE GENOMIC DNA]</scope>
    <source>
        <strain evidence="3 4">CBS 10753</strain>
    </source>
</reference>
<comment type="caution">
    <text evidence="3">The sequence shown here is derived from an EMBL/GenBank/DDBJ whole genome shotgun (WGS) entry which is preliminary data.</text>
</comment>
<evidence type="ECO:0000313" key="4">
    <source>
        <dbReference type="Proteomes" id="UP000694255"/>
    </source>
</evidence>
<gene>
    <name evidence="3" type="ORF">J8A68_002972</name>
</gene>
<feature type="compositionally biased region" description="Low complexity" evidence="2">
    <location>
        <begin position="690"/>
        <end position="701"/>
    </location>
</feature>
<sequence>MQEERNKENEIHLITQLDSNNLSLYSSKKPLRPLQLNNTISGVKSPKLPSTKMPTLHTPRSRQHSGAFLQTDNSLLGESKAFERQFADSLLKHNDLRLENQRLDNELYERRSQIEVQHKRISYYEQCLKDKEYESLKNQDLLQKQISMYKETIDDLQRKIITLSDELAINRTKLEQSRNEIQQSIDTNDKQDITQKYEKLMHEYKVLESNFELEINAKSVLMDQIEYLSHENEDLIKRIGSSSLDDLSFQRTNSNEFMSELHHETNHTMNNLSDESQELIDPNFVCFDHSSPIKNEANVSSESLHVADSFQFPPSDSSLGIIDQYTTPDQPHSHRFPPSPDPKSKNEKRSSLPLQQMSYICEGEEFVLSPFKLTTPLSENGGKEPRGKHTHTRYNSHDILPIMVEFEPPTKRSTSMPDKRHSPLTMFNNVIKDSSDDGKEDHRNDALLALNGFGGELNPNSVSSSKRSSYIDDDKTRQEITKLKFELQSLKLHNEKLLSYIGFELQKQKKNIKRLSKKQSQQSLSLAVQQQHQKHQTFPRTMEYSDAKLIESSRDELIKKKRVLRSVSINAILTKDYNRLGSDPDATPRDSISDFSKLGLHAQRSVYSSPGYLNIGSDYDDIDDIDDEDAYDADCGLGIYKSEIHVPKNLKKFASEVFSKRGLYSLSEDEQDDDDEDDEEEEAKEASWPEEFSTTENYSSSSEEEIGMLKQIQYLVMGNTNKKSKGKHKRKEDQHLVDDGLKFKFLTIALGIIIIGLKLTPGNHDGYPSIT</sequence>
<feature type="compositionally biased region" description="Polar residues" evidence="2">
    <location>
        <begin position="317"/>
        <end position="330"/>
    </location>
</feature>